<evidence type="ECO:0000313" key="3">
    <source>
        <dbReference type="EMBL" id="GAA6268492.1"/>
    </source>
</evidence>
<dbReference type="InterPro" id="IPR025510">
    <property type="entry name" value="DUF4397"/>
</dbReference>
<reference evidence="3 4" key="1">
    <citation type="submission" date="2024-04" db="EMBL/GenBank/DDBJ databases">
        <title>Defined microbial consortia suppress multidrug-resistant proinflammatory Enterobacteriaceae via ecological control.</title>
        <authorList>
            <person name="Furuichi M."/>
            <person name="Kawaguchi T."/>
            <person name="Pust M."/>
            <person name="Yasuma K."/>
            <person name="Plichta D."/>
            <person name="Hasegawa N."/>
            <person name="Ohya T."/>
            <person name="Bhattarai S."/>
            <person name="Sasajima S."/>
            <person name="Aoto Y."/>
            <person name="Tuganbaev T."/>
            <person name="Yaginuma M."/>
            <person name="Ueda M."/>
            <person name="Okahashi N."/>
            <person name="Amafuji K."/>
            <person name="Kiridooshi Y."/>
            <person name="Sugita K."/>
            <person name="Strazar M."/>
            <person name="Skelly A."/>
            <person name="Suda W."/>
            <person name="Hattori M."/>
            <person name="Nakamoto N."/>
            <person name="Caballero S."/>
            <person name="Norman J."/>
            <person name="Olle B."/>
            <person name="Tanoue T."/>
            <person name="Arita M."/>
            <person name="Bucci V."/>
            <person name="Atarashi K."/>
            <person name="Xavier R."/>
            <person name="Honda K."/>
        </authorList>
    </citation>
    <scope>NUCLEOTIDE SEQUENCE [LARGE SCALE GENOMIC DNA]</scope>
    <source>
        <strain evidence="4">f13</strain>
    </source>
</reference>
<feature type="domain" description="DUF4397" evidence="2">
    <location>
        <begin position="125"/>
        <end position="237"/>
    </location>
</feature>
<evidence type="ECO:0000256" key="1">
    <source>
        <dbReference type="SAM" id="MobiDB-lite"/>
    </source>
</evidence>
<feature type="region of interest" description="Disordered" evidence="1">
    <location>
        <begin position="1"/>
        <end position="78"/>
    </location>
</feature>
<evidence type="ECO:0000313" key="4">
    <source>
        <dbReference type="Proteomes" id="UP001600894"/>
    </source>
</evidence>
<evidence type="ECO:0000259" key="2">
    <source>
        <dbReference type="Pfam" id="PF14344"/>
    </source>
</evidence>
<dbReference type="EMBL" id="BAABXL010000001">
    <property type="protein sequence ID" value="GAA6268492.1"/>
    <property type="molecule type" value="Genomic_DNA"/>
</dbReference>
<dbReference type="Proteomes" id="UP001600894">
    <property type="component" value="Unassembled WGS sequence"/>
</dbReference>
<organism evidence="3 4">
    <name type="scientific">Enterocloster alcoholdehydrogenati</name>
    <dbReference type="NCBI Taxonomy" id="2547410"/>
    <lineage>
        <taxon>Bacteria</taxon>
        <taxon>Bacillati</taxon>
        <taxon>Bacillota</taxon>
        <taxon>Clostridia</taxon>
        <taxon>Lachnospirales</taxon>
        <taxon>Lachnospiraceae</taxon>
        <taxon>Enterocloster</taxon>
    </lineage>
</organism>
<keyword evidence="4" id="KW-1185">Reference proteome</keyword>
<dbReference type="Pfam" id="PF14344">
    <property type="entry name" value="DUF4397"/>
    <property type="match status" value="1"/>
</dbReference>
<gene>
    <name evidence="3" type="ORF">F130042H8_15520</name>
</gene>
<proteinExistence type="predicted"/>
<accession>A0ABQ0AWV2</accession>
<sequence length="316" mass="33072">MNKDPFYPYPDTLVSAAETGQENVPVAPLPNAGEGGPVYDGSSDENNAAGEPVIPLPNPGEGGPVYEGPGWSGPNWDGNGGGNFRPNYHPPVFRPIFPSFGSAITVVPGISFPCYNCTMTGNYGRVRVLNASTGYQPFNVALGGWMIASQLGNGDITSYIQAAAGSRTMTVSGANGYIYIQKSITIRPGASSTVAIINTPSGLDLMEISDVSCSAPSGSACLRTCNLSLNLGPFDVTLENSSGSYTPFTNVGYKNVTSYATLYPNWYQIYVSRTGSMSGNAVAAASATLDPNVSYTLYLFNAPTATEGLRAMIVSN</sequence>
<comment type="caution">
    <text evidence="3">The sequence shown here is derived from an EMBL/GenBank/DDBJ whole genome shotgun (WGS) entry which is preliminary data.</text>
</comment>
<name>A0ABQ0AWV2_9FIRM</name>
<dbReference type="RefSeq" id="WP_176253589.1">
    <property type="nucleotide sequence ID" value="NZ_BAABXL010000001.1"/>
</dbReference>
<protein>
    <recommendedName>
        <fullName evidence="2">DUF4397 domain-containing protein</fullName>
    </recommendedName>
</protein>